<dbReference type="PANTHER" id="PTHR34485">
    <property type="entry name" value="PROLINE-RICH, LACRIMAL 1"/>
    <property type="match status" value="1"/>
</dbReference>
<evidence type="ECO:0000256" key="1">
    <source>
        <dbReference type="SAM" id="MobiDB-lite"/>
    </source>
</evidence>
<sequence>MGKYHGCDVHAWKDPKTKKKVRCDFHPAKTCTCKKCKNNTKGQEPLCGKGSLYKSKTAIRCPLHSLLYEIETAKRAQQAHDIIHPELGRGNSNLPEASHNVMLRLRSKDVFLSRLHYIVKTDMGLLQSCVTWEQDTKPFGPDFIHWRVELFQRMKLPIPPGMVRSTESALRDRKKHLQAAKTQEGRARRIALKTARVLDSEERKQWTKKRAIQHSYGQAELDADSDDEDNPEETDARAVLQKDSQLIQGKGQKKKAVGRVVGLNGPPRTTCRKRKSQETKGGPRKRRRKTTRQE</sequence>
<organism evidence="2 3">
    <name type="scientific">Branchiostoma lanceolatum</name>
    <name type="common">Common lancelet</name>
    <name type="synonym">Amphioxus lanceolatum</name>
    <dbReference type="NCBI Taxonomy" id="7740"/>
    <lineage>
        <taxon>Eukaryota</taxon>
        <taxon>Metazoa</taxon>
        <taxon>Chordata</taxon>
        <taxon>Cephalochordata</taxon>
        <taxon>Leptocardii</taxon>
        <taxon>Amphioxiformes</taxon>
        <taxon>Branchiostomatidae</taxon>
        <taxon>Branchiostoma</taxon>
    </lineage>
</organism>
<feature type="compositionally biased region" description="Acidic residues" evidence="1">
    <location>
        <begin position="221"/>
        <end position="233"/>
    </location>
</feature>
<dbReference type="EMBL" id="OV696697">
    <property type="protein sequence ID" value="CAH1242348.1"/>
    <property type="molecule type" value="Genomic_DNA"/>
</dbReference>
<name>A0A8J9YV86_BRALA</name>
<dbReference type="AlphaFoldDB" id="A0A8J9YV86"/>
<evidence type="ECO:0000313" key="2">
    <source>
        <dbReference type="EMBL" id="CAH1242348.1"/>
    </source>
</evidence>
<evidence type="ECO:0000313" key="3">
    <source>
        <dbReference type="Proteomes" id="UP000838412"/>
    </source>
</evidence>
<gene>
    <name evidence="2" type="primary">Hypp6603</name>
    <name evidence="2" type="ORF">BLAG_LOCUS5648</name>
</gene>
<dbReference type="OrthoDB" id="5974480at2759"/>
<feature type="compositionally biased region" description="Basic residues" evidence="1">
    <location>
        <begin position="282"/>
        <end position="294"/>
    </location>
</feature>
<reference evidence="2" key="1">
    <citation type="submission" date="2022-01" db="EMBL/GenBank/DDBJ databases">
        <authorList>
            <person name="Braso-Vives M."/>
        </authorList>
    </citation>
    <scope>NUCLEOTIDE SEQUENCE</scope>
</reference>
<dbReference type="PANTHER" id="PTHR34485:SF2">
    <property type="entry name" value="PROLINE RICH, LACRIMAL 1"/>
    <property type="match status" value="1"/>
</dbReference>
<keyword evidence="3" id="KW-1185">Reference proteome</keyword>
<protein>
    <submittedName>
        <fullName evidence="2">Hypp6603 protein</fullName>
    </submittedName>
</protein>
<dbReference type="Proteomes" id="UP000838412">
    <property type="component" value="Chromosome 12"/>
</dbReference>
<feature type="region of interest" description="Disordered" evidence="1">
    <location>
        <begin position="208"/>
        <end position="294"/>
    </location>
</feature>
<accession>A0A8J9YV86</accession>
<proteinExistence type="predicted"/>